<organism evidence="1">
    <name type="scientific">Oryza brachyantha</name>
    <name type="common">malo sina</name>
    <dbReference type="NCBI Taxonomy" id="4533"/>
    <lineage>
        <taxon>Eukaryota</taxon>
        <taxon>Viridiplantae</taxon>
        <taxon>Streptophyta</taxon>
        <taxon>Embryophyta</taxon>
        <taxon>Tracheophyta</taxon>
        <taxon>Spermatophyta</taxon>
        <taxon>Magnoliopsida</taxon>
        <taxon>Liliopsida</taxon>
        <taxon>Poales</taxon>
        <taxon>Poaceae</taxon>
        <taxon>BOP clade</taxon>
        <taxon>Oryzoideae</taxon>
        <taxon>Oryzeae</taxon>
        <taxon>Oryzinae</taxon>
        <taxon>Oryza</taxon>
    </lineage>
</organism>
<reference evidence="1" key="1">
    <citation type="journal article" date="2013" name="Nat. Commun.">
        <title>Whole-genome sequencing of Oryza brachyantha reveals mechanisms underlying Oryza genome evolution.</title>
        <authorList>
            <person name="Chen J."/>
            <person name="Huang Q."/>
            <person name="Gao D."/>
            <person name="Wang J."/>
            <person name="Lang Y."/>
            <person name="Liu T."/>
            <person name="Li B."/>
            <person name="Bai Z."/>
            <person name="Luis Goicoechea J."/>
            <person name="Liang C."/>
            <person name="Chen C."/>
            <person name="Zhang W."/>
            <person name="Sun S."/>
            <person name="Liao Y."/>
            <person name="Zhang X."/>
            <person name="Yang L."/>
            <person name="Song C."/>
            <person name="Wang M."/>
            <person name="Shi J."/>
            <person name="Liu G."/>
            <person name="Liu J."/>
            <person name="Zhou H."/>
            <person name="Zhou W."/>
            <person name="Yu Q."/>
            <person name="An N."/>
            <person name="Chen Y."/>
            <person name="Cai Q."/>
            <person name="Wang B."/>
            <person name="Liu B."/>
            <person name="Min J."/>
            <person name="Huang Y."/>
            <person name="Wu H."/>
            <person name="Li Z."/>
            <person name="Zhang Y."/>
            <person name="Yin Y."/>
            <person name="Song W."/>
            <person name="Jiang J."/>
            <person name="Jackson S.A."/>
            <person name="Wing R.A."/>
            <person name="Wang J."/>
            <person name="Chen M."/>
        </authorList>
    </citation>
    <scope>NUCLEOTIDE SEQUENCE [LARGE SCALE GENOMIC DNA]</scope>
    <source>
        <strain evidence="1">cv. IRGC 101232</strain>
    </source>
</reference>
<evidence type="ECO:0000313" key="1">
    <source>
        <dbReference type="EnsemblPlants" id="OB04G28740.1"/>
    </source>
</evidence>
<dbReference type="HOGENOM" id="CLU_2765366_0_0_1"/>
<accession>J3M0E9</accession>
<protein>
    <submittedName>
        <fullName evidence="1">Uncharacterized protein</fullName>
    </submittedName>
</protein>
<dbReference type="STRING" id="4533.J3M0E9"/>
<dbReference type="EnsemblPlants" id="OB04G28740.1">
    <property type="protein sequence ID" value="OB04G28740.1"/>
    <property type="gene ID" value="OB04G28740"/>
</dbReference>
<name>J3M0E9_ORYBR</name>
<dbReference type="Gramene" id="OB04G28740.1">
    <property type="protein sequence ID" value="OB04G28740.1"/>
    <property type="gene ID" value="OB04G28740"/>
</dbReference>
<reference evidence="1" key="2">
    <citation type="submission" date="2013-04" db="UniProtKB">
        <authorList>
            <consortium name="EnsemblPlants"/>
        </authorList>
    </citation>
    <scope>IDENTIFICATION</scope>
</reference>
<dbReference type="Proteomes" id="UP000006038">
    <property type="component" value="Chromosome 4"/>
</dbReference>
<sequence length="70" mass="8225">VCLPTWDFPELRPSCVYFTTPYFCNHDNFASRREDWSGLGICNSQNQIFFKDVFPSSERGYSSYLRLSEV</sequence>
<proteinExistence type="predicted"/>
<evidence type="ECO:0000313" key="2">
    <source>
        <dbReference type="Proteomes" id="UP000006038"/>
    </source>
</evidence>
<keyword evidence="2" id="KW-1185">Reference proteome</keyword>
<dbReference type="AlphaFoldDB" id="J3M0E9"/>